<dbReference type="AlphaFoldDB" id="A0A0E9TSH5"/>
<reference evidence="1" key="2">
    <citation type="journal article" date="2015" name="Fish Shellfish Immunol.">
        <title>Early steps in the European eel (Anguilla anguilla)-Vibrio vulnificus interaction in the gills: Role of the RtxA13 toxin.</title>
        <authorList>
            <person name="Callol A."/>
            <person name="Pajuelo D."/>
            <person name="Ebbesson L."/>
            <person name="Teles M."/>
            <person name="MacKenzie S."/>
            <person name="Amaro C."/>
        </authorList>
    </citation>
    <scope>NUCLEOTIDE SEQUENCE</scope>
</reference>
<protein>
    <submittedName>
        <fullName evidence="1">Uncharacterized protein</fullName>
    </submittedName>
</protein>
<accession>A0A0E9TSH5</accession>
<reference evidence="1" key="1">
    <citation type="submission" date="2014-11" db="EMBL/GenBank/DDBJ databases">
        <authorList>
            <person name="Amaro Gonzalez C."/>
        </authorList>
    </citation>
    <scope>NUCLEOTIDE SEQUENCE</scope>
</reference>
<dbReference type="EMBL" id="GBXM01052747">
    <property type="protein sequence ID" value="JAH55830.1"/>
    <property type="molecule type" value="Transcribed_RNA"/>
</dbReference>
<proteinExistence type="predicted"/>
<evidence type="ECO:0000313" key="1">
    <source>
        <dbReference type="EMBL" id="JAH55830.1"/>
    </source>
</evidence>
<name>A0A0E9TSH5_ANGAN</name>
<organism evidence="1">
    <name type="scientific">Anguilla anguilla</name>
    <name type="common">European freshwater eel</name>
    <name type="synonym">Muraena anguilla</name>
    <dbReference type="NCBI Taxonomy" id="7936"/>
    <lineage>
        <taxon>Eukaryota</taxon>
        <taxon>Metazoa</taxon>
        <taxon>Chordata</taxon>
        <taxon>Craniata</taxon>
        <taxon>Vertebrata</taxon>
        <taxon>Euteleostomi</taxon>
        <taxon>Actinopterygii</taxon>
        <taxon>Neopterygii</taxon>
        <taxon>Teleostei</taxon>
        <taxon>Anguilliformes</taxon>
        <taxon>Anguillidae</taxon>
        <taxon>Anguilla</taxon>
    </lineage>
</organism>
<sequence length="34" mass="3906">MKLHCKNDLFICTAYGNITSQTALELLELLLFFT</sequence>